<feature type="modified residue" description="4-aspartylphosphate" evidence="2">
    <location>
        <position position="54"/>
    </location>
</feature>
<evidence type="ECO:0000256" key="1">
    <source>
        <dbReference type="ARBA" id="ARBA00023125"/>
    </source>
</evidence>
<dbReference type="Proteomes" id="UP001147700">
    <property type="component" value="Unassembled WGS sequence"/>
</dbReference>
<dbReference type="SMART" id="SM00448">
    <property type="entry name" value="REC"/>
    <property type="match status" value="1"/>
</dbReference>
<organism evidence="4 5">
    <name type="scientific">Solirubrobacter deserti</name>
    <dbReference type="NCBI Taxonomy" id="2282478"/>
    <lineage>
        <taxon>Bacteria</taxon>
        <taxon>Bacillati</taxon>
        <taxon>Actinomycetota</taxon>
        <taxon>Thermoleophilia</taxon>
        <taxon>Solirubrobacterales</taxon>
        <taxon>Solirubrobacteraceae</taxon>
        <taxon>Solirubrobacter</taxon>
    </lineage>
</organism>
<evidence type="ECO:0000259" key="3">
    <source>
        <dbReference type="PROSITE" id="PS50110"/>
    </source>
</evidence>
<accession>A0ABT4RF45</accession>
<reference evidence="4" key="1">
    <citation type="submission" date="2022-10" db="EMBL/GenBank/DDBJ databases">
        <title>The WGS of Solirubrobacter sp. CPCC 204708.</title>
        <authorList>
            <person name="Jiang Z."/>
        </authorList>
    </citation>
    <scope>NUCLEOTIDE SEQUENCE</scope>
    <source>
        <strain evidence="4">CPCC 204708</strain>
    </source>
</reference>
<evidence type="ECO:0000256" key="2">
    <source>
        <dbReference type="PROSITE-ProRule" id="PRU00169"/>
    </source>
</evidence>
<keyword evidence="5" id="KW-1185">Reference proteome</keyword>
<comment type="caution">
    <text evidence="4">The sequence shown here is derived from an EMBL/GenBank/DDBJ whole genome shotgun (WGS) entry which is preliminary data.</text>
</comment>
<protein>
    <submittedName>
        <fullName evidence="4">Response regulator transcription factor</fullName>
    </submittedName>
</protein>
<dbReference type="PANTHER" id="PTHR48111">
    <property type="entry name" value="REGULATOR OF RPOS"/>
    <property type="match status" value="1"/>
</dbReference>
<feature type="domain" description="Response regulatory" evidence="3">
    <location>
        <begin position="4"/>
        <end position="117"/>
    </location>
</feature>
<dbReference type="SUPFAM" id="SSF52172">
    <property type="entry name" value="CheY-like"/>
    <property type="match status" value="1"/>
</dbReference>
<dbReference type="Gene3D" id="3.40.50.2300">
    <property type="match status" value="1"/>
</dbReference>
<name>A0ABT4RF45_9ACTN</name>
<dbReference type="InterPro" id="IPR001789">
    <property type="entry name" value="Sig_transdc_resp-reg_receiver"/>
</dbReference>
<sequence length="117" mass="12176">MPQTVLIVDDHAGFRHAARALLEADGYRVVGESATGGEGLAAAELLRPDLVLLDVGLPDVDGIEVTRRLSRMGGPMVVLTSSRDASDYPPHFDHCGARGFIPKAELSGTAIAALAAA</sequence>
<dbReference type="InterPro" id="IPR058245">
    <property type="entry name" value="NreC/VraR/RcsB-like_REC"/>
</dbReference>
<dbReference type="CDD" id="cd17535">
    <property type="entry name" value="REC_NarL-like"/>
    <property type="match status" value="1"/>
</dbReference>
<evidence type="ECO:0000313" key="5">
    <source>
        <dbReference type="Proteomes" id="UP001147700"/>
    </source>
</evidence>
<dbReference type="PANTHER" id="PTHR48111:SF50">
    <property type="entry name" value="KDP OPERON TRANSCRIPTIONAL REGULATORY PROTEIN KDPE"/>
    <property type="match status" value="1"/>
</dbReference>
<proteinExistence type="predicted"/>
<keyword evidence="1" id="KW-0238">DNA-binding</keyword>
<gene>
    <name evidence="4" type="ORF">OJ962_06680</name>
</gene>
<evidence type="ECO:0000313" key="4">
    <source>
        <dbReference type="EMBL" id="MDA0137176.1"/>
    </source>
</evidence>
<dbReference type="InterPro" id="IPR039420">
    <property type="entry name" value="WalR-like"/>
</dbReference>
<dbReference type="EMBL" id="JAPCID010000008">
    <property type="protein sequence ID" value="MDA0137176.1"/>
    <property type="molecule type" value="Genomic_DNA"/>
</dbReference>
<dbReference type="InterPro" id="IPR011006">
    <property type="entry name" value="CheY-like_superfamily"/>
</dbReference>
<dbReference type="PROSITE" id="PS50110">
    <property type="entry name" value="RESPONSE_REGULATORY"/>
    <property type="match status" value="1"/>
</dbReference>
<keyword evidence="2" id="KW-0597">Phosphoprotein</keyword>
<dbReference type="RefSeq" id="WP_202957160.1">
    <property type="nucleotide sequence ID" value="NZ_JAPCID010000008.1"/>
</dbReference>
<dbReference type="Pfam" id="PF00072">
    <property type="entry name" value="Response_reg"/>
    <property type="match status" value="1"/>
</dbReference>